<dbReference type="Proteomes" id="UP000321080">
    <property type="component" value="Unassembled WGS sequence"/>
</dbReference>
<dbReference type="OrthoDB" id="9814566at2"/>
<protein>
    <submittedName>
        <fullName evidence="1">CPXCG motif-containing cysteine-rich protein</fullName>
    </submittedName>
</protein>
<dbReference type="EMBL" id="VRKQ01000010">
    <property type="protein sequence ID" value="TXG36540.1"/>
    <property type="molecule type" value="Genomic_DNA"/>
</dbReference>
<dbReference type="InterPro" id="IPR025990">
    <property type="entry name" value="zinc_ribbon_bacterial"/>
</dbReference>
<reference evidence="1 2" key="1">
    <citation type="submission" date="2019-08" db="EMBL/GenBank/DDBJ databases">
        <title>Seonamhaeicola sediminis sp. nov., isolated from marine sediment.</title>
        <authorList>
            <person name="Cao W.R."/>
        </authorList>
    </citation>
    <scope>NUCLEOTIDE SEQUENCE [LARGE SCALE GENOMIC DNA]</scope>
    <source>
        <strain evidence="1 2">1505</strain>
    </source>
</reference>
<proteinExistence type="predicted"/>
<dbReference type="AlphaFoldDB" id="A0A5C7GFR9"/>
<evidence type="ECO:0000313" key="1">
    <source>
        <dbReference type="EMBL" id="TXG36540.1"/>
    </source>
</evidence>
<gene>
    <name evidence="1" type="ORF">FUA22_08085</name>
</gene>
<organism evidence="1 2">
    <name type="scientific">Seonamhaeicola maritimus</name>
    <dbReference type="NCBI Taxonomy" id="2591822"/>
    <lineage>
        <taxon>Bacteria</taxon>
        <taxon>Pseudomonadati</taxon>
        <taxon>Bacteroidota</taxon>
        <taxon>Flavobacteriia</taxon>
        <taxon>Flavobacteriales</taxon>
        <taxon>Flavobacteriaceae</taxon>
    </lineage>
</organism>
<accession>A0A5C7GFR9</accession>
<dbReference type="Pfam" id="PF14255">
    <property type="entry name" value="Zn_ribbon_21"/>
    <property type="match status" value="1"/>
</dbReference>
<comment type="caution">
    <text evidence="1">The sequence shown here is derived from an EMBL/GenBank/DDBJ whole genome shotgun (WGS) entry which is preliminary data.</text>
</comment>
<dbReference type="RefSeq" id="WP_147767464.1">
    <property type="nucleotide sequence ID" value="NZ_VRKQ01000010.1"/>
</dbReference>
<keyword evidence="2" id="KW-1185">Reference proteome</keyword>
<sequence>MIEQFFTCPYCWQEISMLLDDSIIVQNYIEDCEVCCNPIEISFEVFESEISGFQANSIEQ</sequence>
<evidence type="ECO:0000313" key="2">
    <source>
        <dbReference type="Proteomes" id="UP000321080"/>
    </source>
</evidence>
<name>A0A5C7GFR9_9FLAO</name>